<dbReference type="PROSITE" id="PS51178">
    <property type="entry name" value="PASTA"/>
    <property type="match status" value="3"/>
</dbReference>
<organism evidence="5 6">
    <name type="scientific">Nocardiopsis codii</name>
    <dbReference type="NCBI Taxonomy" id="3065942"/>
    <lineage>
        <taxon>Bacteria</taxon>
        <taxon>Bacillati</taxon>
        <taxon>Actinomycetota</taxon>
        <taxon>Actinomycetes</taxon>
        <taxon>Streptosporangiales</taxon>
        <taxon>Nocardiopsidaceae</taxon>
        <taxon>Nocardiopsis</taxon>
    </lineage>
</organism>
<dbReference type="InterPro" id="IPR036573">
    <property type="entry name" value="CBM_sf_5/12"/>
</dbReference>
<comment type="caution">
    <text evidence="5">The sequence shown here is derived from an EMBL/GenBank/DDBJ whole genome shotgun (WGS) entry which is preliminary data.</text>
</comment>
<reference evidence="5 6" key="1">
    <citation type="submission" date="2023-08" db="EMBL/GenBank/DDBJ databases">
        <authorList>
            <person name="Girao M."/>
            <person name="Carvalho M.F."/>
        </authorList>
    </citation>
    <scope>NUCLEOTIDE SEQUENCE [LARGE SCALE GENOMIC DNA]</scope>
    <source>
        <strain evidence="5 6">CT-R113</strain>
    </source>
</reference>
<dbReference type="PROSITE" id="PS50011">
    <property type="entry name" value="PROTEIN_KINASE_DOM"/>
    <property type="match status" value="1"/>
</dbReference>
<feature type="compositionally biased region" description="Basic and acidic residues" evidence="2">
    <location>
        <begin position="546"/>
        <end position="561"/>
    </location>
</feature>
<keyword evidence="1" id="KW-0378">Hydrolase</keyword>
<feature type="compositionally biased region" description="Acidic residues" evidence="2">
    <location>
        <begin position="520"/>
        <end position="535"/>
    </location>
</feature>
<dbReference type="CDD" id="cd06577">
    <property type="entry name" value="PASTA_pknB"/>
    <property type="match status" value="3"/>
</dbReference>
<evidence type="ECO:0000259" key="4">
    <source>
        <dbReference type="PROSITE" id="PS51178"/>
    </source>
</evidence>
<name>A0ABU7KGI9_9ACTN</name>
<gene>
    <name evidence="5" type="ORF">Q8791_29270</name>
</gene>
<sequence>METPTPDPLSGHTLHGRYVLGSRVRSGASGTVFAAHDLRDELTVAVTVLHPWLTGDHGAVHAFLGRAQTLETVSHPGLARVLGHGRDDAHVYAVAEYLPGETLADALGDGEELRYPPHTALSIVVGVLTALDAAHRAGIVHGDLDAGKVVMDDGGLVRVTGFPLLFDAAEDAGPETRTDVRAVGVLLHTLMTGDFSEVDDTRPLRPSAVLPDLPPDLDMLVANATDPNPRYRPRDAGQYLTLVEQVKRSLPRTDVDRAGDTRPIPVVTDLPAEGPGDRYGPEDDRTGPVPMWRRAPVLAAAGVLVLALSAAGWALAPEGGAALPDVLGSDPEAAEAQLAALDLELVVAFDETYSETEVVGSVADTTPEAGSDVERGDEVMLWVSAGPQFAEIPDVVGGTENEARDALRETGFTHIEVVQEHSPEEAPGTVLSTVPATGEEADRDEAVTVHVSEGVIVPTLLGMGQEEAAAALTGLGLTGEVVEAHHETVPEGEVGGQTPEPGTILPEEGAVTLTVSLGPEPEDEEDEDEAEESEEASTPSEDDRGDGDGGRGDGGRGDGGRGDGGGGGGGWGGSGGDSCAVGSWNDGTVYDTGDQVSYRGRVYEARWWIQGVPPTMGEEWGVWEDRGSC</sequence>
<dbReference type="CDD" id="cd14014">
    <property type="entry name" value="STKc_PknB_like"/>
    <property type="match status" value="1"/>
</dbReference>
<dbReference type="RefSeq" id="WP_330095082.1">
    <property type="nucleotide sequence ID" value="NZ_JAUZMY010000046.1"/>
</dbReference>
<evidence type="ECO:0000313" key="5">
    <source>
        <dbReference type="EMBL" id="MEE2041323.1"/>
    </source>
</evidence>
<evidence type="ECO:0000256" key="2">
    <source>
        <dbReference type="SAM" id="MobiDB-lite"/>
    </source>
</evidence>
<dbReference type="Gene3D" id="3.30.200.20">
    <property type="entry name" value="Phosphorylase Kinase, domain 1"/>
    <property type="match status" value="1"/>
</dbReference>
<dbReference type="Gene3D" id="2.10.10.20">
    <property type="entry name" value="Carbohydrate-binding module superfamily 5/12"/>
    <property type="match status" value="1"/>
</dbReference>
<feature type="region of interest" description="Disordered" evidence="2">
    <location>
        <begin position="517"/>
        <end position="594"/>
    </location>
</feature>
<feature type="compositionally biased region" description="Basic and acidic residues" evidence="2">
    <location>
        <begin position="275"/>
        <end position="286"/>
    </location>
</feature>
<dbReference type="SUPFAM" id="SSF51055">
    <property type="entry name" value="Carbohydrate binding domain"/>
    <property type="match status" value="1"/>
</dbReference>
<dbReference type="EMBL" id="JAUZMY010000046">
    <property type="protein sequence ID" value="MEE2041323.1"/>
    <property type="molecule type" value="Genomic_DNA"/>
</dbReference>
<evidence type="ECO:0000313" key="6">
    <source>
        <dbReference type="Proteomes" id="UP001356095"/>
    </source>
</evidence>
<dbReference type="SUPFAM" id="SSF56112">
    <property type="entry name" value="Protein kinase-like (PK-like)"/>
    <property type="match status" value="1"/>
</dbReference>
<dbReference type="SMART" id="SM00220">
    <property type="entry name" value="S_TKc"/>
    <property type="match status" value="1"/>
</dbReference>
<feature type="compositionally biased region" description="Gly residues" evidence="2">
    <location>
        <begin position="562"/>
        <end position="576"/>
    </location>
</feature>
<dbReference type="Gene3D" id="1.10.510.10">
    <property type="entry name" value="Transferase(Phosphotransferase) domain 1"/>
    <property type="match status" value="1"/>
</dbReference>
<dbReference type="InterPro" id="IPR005543">
    <property type="entry name" value="PASTA_dom"/>
</dbReference>
<dbReference type="InterPro" id="IPR051681">
    <property type="entry name" value="Ser/Thr_Kinases-Pseudokinases"/>
</dbReference>
<dbReference type="Proteomes" id="UP001356095">
    <property type="component" value="Unassembled WGS sequence"/>
</dbReference>
<evidence type="ECO:0000259" key="3">
    <source>
        <dbReference type="PROSITE" id="PS50011"/>
    </source>
</evidence>
<dbReference type="SMART" id="SM00740">
    <property type="entry name" value="PASTA"/>
    <property type="match status" value="3"/>
</dbReference>
<dbReference type="CDD" id="cd12215">
    <property type="entry name" value="ChiC_BD"/>
    <property type="match status" value="1"/>
</dbReference>
<dbReference type="InterPro" id="IPR000719">
    <property type="entry name" value="Prot_kinase_dom"/>
</dbReference>
<dbReference type="Pfam" id="PF00069">
    <property type="entry name" value="Pkinase"/>
    <property type="match status" value="1"/>
</dbReference>
<dbReference type="Pfam" id="PF02839">
    <property type="entry name" value="CBM_5_12"/>
    <property type="match status" value="1"/>
</dbReference>
<dbReference type="SMART" id="SM00495">
    <property type="entry name" value="ChtBD3"/>
    <property type="match status" value="1"/>
</dbReference>
<proteinExistence type="predicted"/>
<dbReference type="PANTHER" id="PTHR44329:SF261">
    <property type="entry name" value="ZINC FINGER CONTAINING PROTEIN KINASE-RELATED"/>
    <property type="match status" value="1"/>
</dbReference>
<feature type="domain" description="PASTA" evidence="4">
    <location>
        <begin position="316"/>
        <end position="385"/>
    </location>
</feature>
<feature type="domain" description="Protein kinase" evidence="3">
    <location>
        <begin position="18"/>
        <end position="242"/>
    </location>
</feature>
<dbReference type="PANTHER" id="PTHR44329">
    <property type="entry name" value="SERINE/THREONINE-PROTEIN KINASE TNNI3K-RELATED"/>
    <property type="match status" value="1"/>
</dbReference>
<dbReference type="Gene3D" id="3.30.10.20">
    <property type="match status" value="3"/>
</dbReference>
<feature type="domain" description="PASTA" evidence="4">
    <location>
        <begin position="386"/>
        <end position="450"/>
    </location>
</feature>
<keyword evidence="6" id="KW-1185">Reference proteome</keyword>
<feature type="region of interest" description="Disordered" evidence="2">
    <location>
        <begin position="254"/>
        <end position="288"/>
    </location>
</feature>
<accession>A0ABU7KGI9</accession>
<dbReference type="InterPro" id="IPR003610">
    <property type="entry name" value="CBM5/12"/>
</dbReference>
<evidence type="ECO:0000256" key="1">
    <source>
        <dbReference type="ARBA" id="ARBA00022801"/>
    </source>
</evidence>
<feature type="domain" description="PASTA" evidence="4">
    <location>
        <begin position="451"/>
        <end position="517"/>
    </location>
</feature>
<dbReference type="Pfam" id="PF03793">
    <property type="entry name" value="PASTA"/>
    <property type="match status" value="3"/>
</dbReference>
<protein>
    <submittedName>
        <fullName evidence="5">PASTA domain-containing protein</fullName>
    </submittedName>
</protein>
<dbReference type="InterPro" id="IPR011009">
    <property type="entry name" value="Kinase-like_dom_sf"/>
</dbReference>